<reference evidence="2 3" key="1">
    <citation type="submission" date="2017-08" db="EMBL/GenBank/DDBJ databases">
        <title>Infants hospitalized years apart are colonized by the same room-sourced microbial strains.</title>
        <authorList>
            <person name="Brooks B."/>
            <person name="Olm M.R."/>
            <person name="Firek B.A."/>
            <person name="Baker R."/>
            <person name="Thomas B.C."/>
            <person name="Morowitz M.J."/>
            <person name="Banfield J.F."/>
        </authorList>
    </citation>
    <scope>NUCLEOTIDE SEQUENCE [LARGE SCALE GENOMIC DNA]</scope>
    <source>
        <strain evidence="2">S2_005_003_R2_41</strain>
    </source>
</reference>
<accession>A0A2W5QJJ1</accession>
<dbReference type="InterPro" id="IPR000073">
    <property type="entry name" value="AB_hydrolase_1"/>
</dbReference>
<evidence type="ECO:0000313" key="2">
    <source>
        <dbReference type="EMBL" id="PZQ77452.1"/>
    </source>
</evidence>
<organism evidence="2 3">
    <name type="scientific">Variovorax paradoxus</name>
    <dbReference type="NCBI Taxonomy" id="34073"/>
    <lineage>
        <taxon>Bacteria</taxon>
        <taxon>Pseudomonadati</taxon>
        <taxon>Pseudomonadota</taxon>
        <taxon>Betaproteobacteria</taxon>
        <taxon>Burkholderiales</taxon>
        <taxon>Comamonadaceae</taxon>
        <taxon>Variovorax</taxon>
    </lineage>
</organism>
<comment type="caution">
    <text evidence="2">The sequence shown here is derived from an EMBL/GenBank/DDBJ whole genome shotgun (WGS) entry which is preliminary data.</text>
</comment>
<dbReference type="AlphaFoldDB" id="A0A2W5QJJ1"/>
<dbReference type="EMBL" id="QFPP01000019">
    <property type="protein sequence ID" value="PZQ77452.1"/>
    <property type="molecule type" value="Genomic_DNA"/>
</dbReference>
<dbReference type="Gene3D" id="3.40.50.1820">
    <property type="entry name" value="alpha/beta hydrolase"/>
    <property type="match status" value="1"/>
</dbReference>
<sequence length="329" mass="35840">MAPPGSCMRKAGSQMKEFPVLFGPESRLMGVVTTPDSVPALPVACIMFNMGAYHRIGPRRVNVKLARALAADGVSSIRFDLAGLGDSGAPAGAESFEAQAVLDLKAAMNFMETTHGIRRFLVIGLCSGAASGMAVAEQDPRVVGLLMMDGYAFPSAGTLRARDLHRALAFPTNPAMLGKTLRWLKRKLKTGTGGMRSAPQLFVPDPPELIHARFRRAMTTMAERQVAVLFIYSGTIHVRDKGRDQWGIYAQEPFMQKMEYRFYPQMDHTFITVEGQRLYVAETREWVMHVAKSKAPSSAALAIRAGASDIKPGGATLQQVHIDRSDAVC</sequence>
<evidence type="ECO:0000313" key="3">
    <source>
        <dbReference type="Proteomes" id="UP000249135"/>
    </source>
</evidence>
<dbReference type="SUPFAM" id="SSF53474">
    <property type="entry name" value="alpha/beta-Hydrolases"/>
    <property type="match status" value="1"/>
</dbReference>
<evidence type="ECO:0000259" key="1">
    <source>
        <dbReference type="Pfam" id="PF12697"/>
    </source>
</evidence>
<name>A0A2W5QJJ1_VARPD</name>
<proteinExistence type="predicted"/>
<protein>
    <recommendedName>
        <fullName evidence="1">AB hydrolase-1 domain-containing protein</fullName>
    </recommendedName>
</protein>
<feature type="domain" description="AB hydrolase-1" evidence="1">
    <location>
        <begin position="64"/>
        <end position="222"/>
    </location>
</feature>
<dbReference type="Pfam" id="PF12697">
    <property type="entry name" value="Abhydrolase_6"/>
    <property type="match status" value="1"/>
</dbReference>
<dbReference type="InterPro" id="IPR029058">
    <property type="entry name" value="AB_hydrolase_fold"/>
</dbReference>
<dbReference type="Proteomes" id="UP000249135">
    <property type="component" value="Unassembled WGS sequence"/>
</dbReference>
<gene>
    <name evidence="2" type="ORF">DI563_03735</name>
</gene>